<evidence type="ECO:0000313" key="1">
    <source>
        <dbReference type="EMBL" id="SDP63113.1"/>
    </source>
</evidence>
<organism evidence="1 2">
    <name type="scientific">Litchfieldia salsa</name>
    <dbReference type="NCBI Taxonomy" id="930152"/>
    <lineage>
        <taxon>Bacteria</taxon>
        <taxon>Bacillati</taxon>
        <taxon>Bacillota</taxon>
        <taxon>Bacilli</taxon>
        <taxon>Bacillales</taxon>
        <taxon>Bacillaceae</taxon>
        <taxon>Litchfieldia</taxon>
    </lineage>
</organism>
<gene>
    <name evidence="1" type="ORF">SAMN05216565_104263</name>
</gene>
<protein>
    <submittedName>
        <fullName evidence="1">Uncharacterized protein</fullName>
    </submittedName>
</protein>
<dbReference type="RefSeq" id="WP_090853675.1">
    <property type="nucleotide sequence ID" value="NZ_FNJU01000004.1"/>
</dbReference>
<proteinExistence type="predicted"/>
<dbReference type="OrthoDB" id="2706316at2"/>
<name>A0A1H0UAB4_9BACI</name>
<reference evidence="2" key="1">
    <citation type="submission" date="2016-10" db="EMBL/GenBank/DDBJ databases">
        <authorList>
            <person name="Varghese N."/>
            <person name="Submissions S."/>
        </authorList>
    </citation>
    <scope>NUCLEOTIDE SEQUENCE [LARGE SCALE GENOMIC DNA]</scope>
    <source>
        <strain evidence="2">IBRC-M10078</strain>
    </source>
</reference>
<dbReference type="EMBL" id="FNJU01000004">
    <property type="protein sequence ID" value="SDP63113.1"/>
    <property type="molecule type" value="Genomic_DNA"/>
</dbReference>
<accession>A0A1H0UAB4</accession>
<evidence type="ECO:0000313" key="2">
    <source>
        <dbReference type="Proteomes" id="UP000199159"/>
    </source>
</evidence>
<dbReference type="Proteomes" id="UP000199159">
    <property type="component" value="Unassembled WGS sequence"/>
</dbReference>
<sequence length="84" mass="9848">MGYIMPVQQNTYTQYANRRSLHNYNYAHINTTSAMKLNSKYVEEEKSHETRRFSKILEGMKNSKTLTMDTSQYTGKGTQFNQIV</sequence>
<dbReference type="AlphaFoldDB" id="A0A1H0UAB4"/>
<keyword evidence="2" id="KW-1185">Reference proteome</keyword>